<dbReference type="Gene3D" id="1.10.340.70">
    <property type="match status" value="1"/>
</dbReference>
<reference evidence="2" key="1">
    <citation type="submission" date="2021-08" db="EMBL/GenBank/DDBJ databases">
        <title>WGS assembly of Ceratopteris richardii.</title>
        <authorList>
            <person name="Marchant D.B."/>
            <person name="Chen G."/>
            <person name="Jenkins J."/>
            <person name="Shu S."/>
            <person name="Leebens-Mack J."/>
            <person name="Grimwood J."/>
            <person name="Schmutz J."/>
            <person name="Soltis P."/>
            <person name="Soltis D."/>
            <person name="Chen Z.-H."/>
        </authorList>
    </citation>
    <scope>NUCLEOTIDE SEQUENCE</scope>
    <source>
        <strain evidence="2">Whitten #5841</strain>
        <tissue evidence="2">Leaf</tissue>
    </source>
</reference>
<proteinExistence type="predicted"/>
<keyword evidence="3" id="KW-1185">Reference proteome</keyword>
<evidence type="ECO:0000313" key="3">
    <source>
        <dbReference type="Proteomes" id="UP000825935"/>
    </source>
</evidence>
<name>A0A8T2US77_CERRI</name>
<dbReference type="InterPro" id="IPR041588">
    <property type="entry name" value="Integrase_H2C2"/>
</dbReference>
<dbReference type="PANTHER" id="PTHR48475:SF1">
    <property type="entry name" value="RNASE H TYPE-1 DOMAIN-CONTAINING PROTEIN"/>
    <property type="match status" value="1"/>
</dbReference>
<dbReference type="EMBL" id="CM035411">
    <property type="protein sequence ID" value="KAH7434989.1"/>
    <property type="molecule type" value="Genomic_DNA"/>
</dbReference>
<feature type="domain" description="Integrase zinc-binding" evidence="1">
    <location>
        <begin position="88"/>
        <end position="145"/>
    </location>
</feature>
<dbReference type="Proteomes" id="UP000825935">
    <property type="component" value="Chromosome 6"/>
</dbReference>
<accession>A0A8T2US77</accession>
<dbReference type="OMA" id="MHATICS"/>
<sequence>MADHLSRINMMNQTSGINDDFPDAQLFAVQAQGWYFDIKNFIKTGLYPEKASVVQKKRLLIKSRPYTFIKDKLYRQGKDDRFRKCLEEEEVREVLHFAHEGTGGGHLPGHIMSQRILDAGLWWPTLFKDADEWGKACDICQRCGPKSTKQRHNPLIISAS</sequence>
<dbReference type="OrthoDB" id="1739170at2759"/>
<dbReference type="PANTHER" id="PTHR48475">
    <property type="entry name" value="RIBONUCLEASE H"/>
    <property type="match status" value="1"/>
</dbReference>
<gene>
    <name evidence="2" type="ORF">KP509_06G043800</name>
</gene>
<dbReference type="AlphaFoldDB" id="A0A8T2US77"/>
<dbReference type="Pfam" id="PF17921">
    <property type="entry name" value="Integrase_H2C2"/>
    <property type="match status" value="1"/>
</dbReference>
<comment type="caution">
    <text evidence="2">The sequence shown here is derived from an EMBL/GenBank/DDBJ whole genome shotgun (WGS) entry which is preliminary data.</text>
</comment>
<evidence type="ECO:0000313" key="2">
    <source>
        <dbReference type="EMBL" id="KAH7434989.1"/>
    </source>
</evidence>
<organism evidence="2 3">
    <name type="scientific">Ceratopteris richardii</name>
    <name type="common">Triangle waterfern</name>
    <dbReference type="NCBI Taxonomy" id="49495"/>
    <lineage>
        <taxon>Eukaryota</taxon>
        <taxon>Viridiplantae</taxon>
        <taxon>Streptophyta</taxon>
        <taxon>Embryophyta</taxon>
        <taxon>Tracheophyta</taxon>
        <taxon>Polypodiopsida</taxon>
        <taxon>Polypodiidae</taxon>
        <taxon>Polypodiales</taxon>
        <taxon>Pteridineae</taxon>
        <taxon>Pteridaceae</taxon>
        <taxon>Parkerioideae</taxon>
        <taxon>Ceratopteris</taxon>
    </lineage>
</organism>
<protein>
    <recommendedName>
        <fullName evidence="1">Integrase zinc-binding domain-containing protein</fullName>
    </recommendedName>
</protein>
<evidence type="ECO:0000259" key="1">
    <source>
        <dbReference type="Pfam" id="PF17921"/>
    </source>
</evidence>